<gene>
    <name evidence="2" type="ORF">F8566_13565</name>
</gene>
<evidence type="ECO:0000313" key="3">
    <source>
        <dbReference type="Proteomes" id="UP000468735"/>
    </source>
</evidence>
<sequence>MRPARACARPTRAWARSTRARAGPTCVRASLAWACATSLSLRFHSRARGRCAVTRASLAVSVPALEAAQHWLQNAVAITAFAEPAEIPPAAGAAGMLAGSARLTAEQCLDIYRIDYQARLLETMRHQHPSLRVLLGDELFDDFAADYLRSHPPRSYTLARLDEDLADHLSAQRPDRDAPPAQREAWIDVMIDLVRYEHAFAQVADGPGLEGLPDRPPPALAQHHIDTGKARVTPAPCLRLLNVCAPVHSYHTDVGQGRRPAPPVPDPAHLVLFRHDYRVLTTAITPGAFALLDALTQGAALADAAEAACVALAEARHHLRHWAAQRWVRVSHLTDQHTLRPACTRQETSP</sequence>
<dbReference type="EMBL" id="WBMT01000006">
    <property type="protein sequence ID" value="KAB2348803.1"/>
    <property type="molecule type" value="Genomic_DNA"/>
</dbReference>
<keyword evidence="3" id="KW-1185">Reference proteome</keyword>
<dbReference type="InterPro" id="IPR044922">
    <property type="entry name" value="DUF2063_N_sf"/>
</dbReference>
<evidence type="ECO:0000259" key="1">
    <source>
        <dbReference type="Pfam" id="PF09836"/>
    </source>
</evidence>
<evidence type="ECO:0000313" key="2">
    <source>
        <dbReference type="EMBL" id="KAB2348803.1"/>
    </source>
</evidence>
<organism evidence="2 3">
    <name type="scientific">Actinomadura rudentiformis</name>
    <dbReference type="NCBI Taxonomy" id="359158"/>
    <lineage>
        <taxon>Bacteria</taxon>
        <taxon>Bacillati</taxon>
        <taxon>Actinomycetota</taxon>
        <taxon>Actinomycetes</taxon>
        <taxon>Streptosporangiales</taxon>
        <taxon>Thermomonosporaceae</taxon>
        <taxon>Actinomadura</taxon>
    </lineage>
</organism>
<comment type="caution">
    <text evidence="2">The sequence shown here is derived from an EMBL/GenBank/DDBJ whole genome shotgun (WGS) entry which is preliminary data.</text>
</comment>
<dbReference type="InterPro" id="IPR018640">
    <property type="entry name" value="DUF2063"/>
</dbReference>
<dbReference type="OrthoDB" id="4146344at2"/>
<dbReference type="Pfam" id="PF09836">
    <property type="entry name" value="DUF2063"/>
    <property type="match status" value="1"/>
</dbReference>
<proteinExistence type="predicted"/>
<name>A0A6H9Z569_9ACTN</name>
<dbReference type="AlphaFoldDB" id="A0A6H9Z569"/>
<dbReference type="Proteomes" id="UP000468735">
    <property type="component" value="Unassembled WGS sequence"/>
</dbReference>
<accession>A0A6H9Z569</accession>
<feature type="domain" description="Putative DNA-binding" evidence="1">
    <location>
        <begin position="90"/>
        <end position="169"/>
    </location>
</feature>
<dbReference type="Gene3D" id="1.10.150.690">
    <property type="entry name" value="DUF2063"/>
    <property type="match status" value="1"/>
</dbReference>
<reference evidence="2 3" key="1">
    <citation type="submission" date="2019-09" db="EMBL/GenBank/DDBJ databases">
        <title>Actinomadura physcomitrii sp. nov., a novel actinomycete isolated from moss [Physcomitrium sphaericum (Ludw) Fuernr].</title>
        <authorList>
            <person name="Zhuang X."/>
            <person name="Liu C."/>
        </authorList>
    </citation>
    <scope>NUCLEOTIDE SEQUENCE [LARGE SCALE GENOMIC DNA]</scope>
    <source>
        <strain evidence="2 3">HMC1</strain>
    </source>
</reference>
<protein>
    <submittedName>
        <fullName evidence="2">DUF2063 domain-containing protein</fullName>
    </submittedName>
</protein>